<dbReference type="PROSITE" id="PS50088">
    <property type="entry name" value="ANK_REPEAT"/>
    <property type="match status" value="1"/>
</dbReference>
<dbReference type="InterPro" id="IPR002110">
    <property type="entry name" value="Ankyrin_rpt"/>
</dbReference>
<dbReference type="SUPFAM" id="SSF48403">
    <property type="entry name" value="Ankyrin repeat"/>
    <property type="match status" value="1"/>
</dbReference>
<feature type="non-terminal residue" evidence="2">
    <location>
        <position position="1"/>
    </location>
</feature>
<evidence type="ECO:0000256" key="1">
    <source>
        <dbReference type="PROSITE-ProRule" id="PRU00023"/>
    </source>
</evidence>
<dbReference type="OrthoDB" id="2401965at2759"/>
<reference evidence="2 3" key="2">
    <citation type="submission" date="2016-08" db="EMBL/GenBank/DDBJ databases">
        <title>Pervasive Adenine N6-methylation of Active Genes in Fungi.</title>
        <authorList>
            <consortium name="DOE Joint Genome Institute"/>
            <person name="Mondo S.J."/>
            <person name="Dannebaum R.O."/>
            <person name="Kuo R.C."/>
            <person name="Labutti K."/>
            <person name="Haridas S."/>
            <person name="Kuo A."/>
            <person name="Salamov A."/>
            <person name="Ahrendt S.R."/>
            <person name="Lipzen A."/>
            <person name="Sullivan W."/>
            <person name="Andreopoulos W.B."/>
            <person name="Clum A."/>
            <person name="Lindquist E."/>
            <person name="Daum C."/>
            <person name="Ramamoorthy G.K."/>
            <person name="Gryganskyi A."/>
            <person name="Culley D."/>
            <person name="Magnuson J.K."/>
            <person name="James T.Y."/>
            <person name="O'Malley M.A."/>
            <person name="Stajich J.E."/>
            <person name="Spatafora J.W."/>
            <person name="Visel A."/>
            <person name="Grigoriev I.V."/>
        </authorList>
    </citation>
    <scope>NUCLEOTIDE SEQUENCE [LARGE SCALE GENOMIC DNA]</scope>
    <source>
        <strain evidence="3">finn</strain>
    </source>
</reference>
<dbReference type="InterPro" id="IPR036770">
    <property type="entry name" value="Ankyrin_rpt-contain_sf"/>
</dbReference>
<dbReference type="Gene3D" id="1.25.40.20">
    <property type="entry name" value="Ankyrin repeat-containing domain"/>
    <property type="match status" value="1"/>
</dbReference>
<keyword evidence="3" id="KW-1185">Reference proteome</keyword>
<sequence>DINCTNNYGHTPLHELYYNTCNKELLPILIENGALINKRNNKGEIPIFIIYKY</sequence>
<comment type="caution">
    <text evidence="2">The sequence shown here is derived from an EMBL/GenBank/DDBJ whole genome shotgun (WGS) entry which is preliminary data.</text>
</comment>
<dbReference type="EMBL" id="MCFH01000060">
    <property type="protein sequence ID" value="ORX42762.1"/>
    <property type="molecule type" value="Genomic_DNA"/>
</dbReference>
<reference evidence="2 3" key="1">
    <citation type="submission" date="2016-08" db="EMBL/GenBank/DDBJ databases">
        <title>Genomes of anaerobic fungi encode conserved fungal cellulosomes for biomass hydrolysis.</title>
        <authorList>
            <consortium name="DOE Joint Genome Institute"/>
            <person name="Haitjema C.H."/>
            <person name="Gilmore S.P."/>
            <person name="Henske J.K."/>
            <person name="Solomon K.V."/>
            <person name="De Groot R."/>
            <person name="Kuo A."/>
            <person name="Mondo S.J."/>
            <person name="Salamov A.A."/>
            <person name="Labutti K."/>
            <person name="Zhao Z."/>
            <person name="Chiniquy J."/>
            <person name="Barry K."/>
            <person name="Brewer H.M."/>
            <person name="Purvine S.O."/>
            <person name="Wright A.T."/>
            <person name="Boxma B."/>
            <person name="Van Alen T."/>
            <person name="Hackstein J.H."/>
            <person name="Baker S.E."/>
            <person name="Grigoriev I.V."/>
            <person name="O'Malley M.A."/>
        </authorList>
    </citation>
    <scope>NUCLEOTIDE SEQUENCE [LARGE SCALE GENOMIC DNA]</scope>
    <source>
        <strain evidence="3">finn</strain>
    </source>
</reference>
<evidence type="ECO:0000313" key="3">
    <source>
        <dbReference type="Proteomes" id="UP000193719"/>
    </source>
</evidence>
<name>A0A1Y1UXD1_9FUNG</name>
<accession>A0A1Y1UXD1</accession>
<feature type="repeat" description="ANK" evidence="1">
    <location>
        <begin position="8"/>
        <end position="41"/>
    </location>
</feature>
<dbReference type="Proteomes" id="UP000193719">
    <property type="component" value="Unassembled WGS sequence"/>
</dbReference>
<protein>
    <submittedName>
        <fullName evidence="2">Uncharacterized protein</fullName>
    </submittedName>
</protein>
<organism evidence="2 3">
    <name type="scientific">Piromyces finnis</name>
    <dbReference type="NCBI Taxonomy" id="1754191"/>
    <lineage>
        <taxon>Eukaryota</taxon>
        <taxon>Fungi</taxon>
        <taxon>Fungi incertae sedis</taxon>
        <taxon>Chytridiomycota</taxon>
        <taxon>Chytridiomycota incertae sedis</taxon>
        <taxon>Neocallimastigomycetes</taxon>
        <taxon>Neocallimastigales</taxon>
        <taxon>Neocallimastigaceae</taxon>
        <taxon>Piromyces</taxon>
    </lineage>
</organism>
<gene>
    <name evidence="2" type="ORF">BCR36DRAFT_306023</name>
</gene>
<proteinExistence type="predicted"/>
<dbReference type="AlphaFoldDB" id="A0A1Y1UXD1"/>
<keyword evidence="1" id="KW-0040">ANK repeat</keyword>
<evidence type="ECO:0000313" key="2">
    <source>
        <dbReference type="EMBL" id="ORX42762.1"/>
    </source>
</evidence>